<dbReference type="GO" id="GO:0006508">
    <property type="term" value="P:proteolysis"/>
    <property type="evidence" value="ECO:0007669"/>
    <property type="project" value="UniProtKB-KW"/>
</dbReference>
<dbReference type="InterPro" id="IPR036034">
    <property type="entry name" value="PDZ_sf"/>
</dbReference>
<protein>
    <submittedName>
        <fullName evidence="1">Aspartyl protease family protein</fullName>
    </submittedName>
</protein>
<name>A0A842IS21_9FLAO</name>
<comment type="caution">
    <text evidence="1">The sequence shown here is derived from an EMBL/GenBank/DDBJ whole genome shotgun (WGS) entry which is preliminary data.</text>
</comment>
<dbReference type="Gene3D" id="2.30.42.10">
    <property type="match status" value="1"/>
</dbReference>
<dbReference type="Pfam" id="PF13650">
    <property type="entry name" value="Asp_protease_2"/>
    <property type="match status" value="1"/>
</dbReference>
<evidence type="ECO:0000313" key="2">
    <source>
        <dbReference type="Proteomes" id="UP000533900"/>
    </source>
</evidence>
<dbReference type="SUPFAM" id="SSF50156">
    <property type="entry name" value="PDZ domain-like"/>
    <property type="match status" value="1"/>
</dbReference>
<keyword evidence="1" id="KW-0645">Protease</keyword>
<keyword evidence="1" id="KW-0378">Hydrolase</keyword>
<accession>A0A842IS21</accession>
<dbReference type="Proteomes" id="UP000533900">
    <property type="component" value="Unassembled WGS sequence"/>
</dbReference>
<organism evidence="1 2">
    <name type="scientific">Winogradskyella flava</name>
    <dbReference type="NCBI Taxonomy" id="1884876"/>
    <lineage>
        <taxon>Bacteria</taxon>
        <taxon>Pseudomonadati</taxon>
        <taxon>Bacteroidota</taxon>
        <taxon>Flavobacteriia</taxon>
        <taxon>Flavobacteriales</taxon>
        <taxon>Flavobacteriaceae</taxon>
        <taxon>Winogradskyella</taxon>
    </lineage>
</organism>
<keyword evidence="2" id="KW-1185">Reference proteome</keyword>
<dbReference type="Gene3D" id="2.40.70.10">
    <property type="entry name" value="Acid Proteases"/>
    <property type="match status" value="2"/>
</dbReference>
<dbReference type="GO" id="GO:0008233">
    <property type="term" value="F:peptidase activity"/>
    <property type="evidence" value="ECO:0007669"/>
    <property type="project" value="UniProtKB-KW"/>
</dbReference>
<dbReference type="EMBL" id="JACLCP010000001">
    <property type="protein sequence ID" value="MBC2844573.1"/>
    <property type="molecule type" value="Genomic_DNA"/>
</dbReference>
<evidence type="ECO:0000313" key="1">
    <source>
        <dbReference type="EMBL" id="MBC2844573.1"/>
    </source>
</evidence>
<gene>
    <name evidence="1" type="ORF">H7F21_05660</name>
</gene>
<reference evidence="1" key="1">
    <citation type="submission" date="2020-08" db="EMBL/GenBank/DDBJ databases">
        <title>Winogradskyella ouciana sp. nov., isolated from the hadal seawater of the Mariana Trench.</title>
        <authorList>
            <person name="He X."/>
        </authorList>
    </citation>
    <scope>NUCLEOTIDE SEQUENCE [LARGE SCALE GENOMIC DNA]</scope>
    <source>
        <strain evidence="1">KCTC 52348</strain>
    </source>
</reference>
<dbReference type="InterPro" id="IPR021109">
    <property type="entry name" value="Peptidase_aspartic_dom_sf"/>
</dbReference>
<dbReference type="AlphaFoldDB" id="A0A842IS21"/>
<sequence length="449" mass="51060">MLNKYVILCLLCFNSWLLIAQGSFFLKNDASSKIHFELINNLIVIPIKINGTELSFILDTGVSRPILFNLTERDSLNIKNTKTFFLHGLGADGKIEALKSSGNKFGISEAVGLNQDLYVIFDSEINFTPRLGVVIHGIIGYDIFKDFVVEINYNSKYIRLHKPDKFRPKTSKKWRSLPIDVNNKRAYVNAKVTIAKDEKPVKLLIDTGSSDSIWLFEDVDNGLVPHKDLFFVDFLGKGLSGSIYGKRSKVDYFKLSDFNLENANVAYPDSTSINAQKIHKDRNGSLGGDILKRFNIFFDYTNGILYFKKNSYFKDPFNYNNSGIVVEYNGTMFIEEQVSIPTSISENSKTQQSAVQINTSMNYRILLKPIYKIVELRESSNAYASGLRIGDVLIGINGKRAYDFKLNELNEIFYGKTGKTVYLKVERNGQILKFKFKLDNAFKKNELPN</sequence>
<proteinExistence type="predicted"/>